<proteinExistence type="predicted"/>
<feature type="compositionally biased region" description="Acidic residues" evidence="2">
    <location>
        <begin position="126"/>
        <end position="147"/>
    </location>
</feature>
<organism evidence="3 4">
    <name type="scientific">Trifolium pratense</name>
    <name type="common">Red clover</name>
    <dbReference type="NCBI Taxonomy" id="57577"/>
    <lineage>
        <taxon>Eukaryota</taxon>
        <taxon>Viridiplantae</taxon>
        <taxon>Streptophyta</taxon>
        <taxon>Embryophyta</taxon>
        <taxon>Tracheophyta</taxon>
        <taxon>Spermatophyta</taxon>
        <taxon>Magnoliopsida</taxon>
        <taxon>eudicotyledons</taxon>
        <taxon>Gunneridae</taxon>
        <taxon>Pentapetalae</taxon>
        <taxon>rosids</taxon>
        <taxon>fabids</taxon>
        <taxon>Fabales</taxon>
        <taxon>Fabaceae</taxon>
        <taxon>Papilionoideae</taxon>
        <taxon>50 kb inversion clade</taxon>
        <taxon>NPAAA clade</taxon>
        <taxon>Hologalegina</taxon>
        <taxon>IRL clade</taxon>
        <taxon>Trifolieae</taxon>
        <taxon>Trifolium</taxon>
    </lineage>
</organism>
<feature type="region of interest" description="Disordered" evidence="2">
    <location>
        <begin position="118"/>
        <end position="162"/>
    </location>
</feature>
<accession>A0A2K3KUR0</accession>
<sequence length="162" mass="18647">MISELENDLLDLKSKQENYFKNMEEARLTAEQLDKTNKVLEDLKVSSVEERRKLEEEIFELKAKVAPVADETEDTLKFTSRAELVGEIRRLGGQMVASMGIHKLKKVEKGQIVIPEKYREMALEEEKQDDDDEEDEDEDGEEEEVEEEKGPDGDKEGHDESS</sequence>
<reference evidence="3 4" key="1">
    <citation type="journal article" date="2014" name="Am. J. Bot.">
        <title>Genome assembly and annotation for red clover (Trifolium pratense; Fabaceae).</title>
        <authorList>
            <person name="Istvanek J."/>
            <person name="Jaros M."/>
            <person name="Krenek A."/>
            <person name="Repkova J."/>
        </authorList>
    </citation>
    <scope>NUCLEOTIDE SEQUENCE [LARGE SCALE GENOMIC DNA]</scope>
    <source>
        <strain evidence="4">cv. Tatra</strain>
        <tissue evidence="3">Young leaves</tissue>
    </source>
</reference>
<protein>
    <submittedName>
        <fullName evidence="3">Uncharacterized protein</fullName>
    </submittedName>
</protein>
<keyword evidence="1" id="KW-0175">Coiled coil</keyword>
<evidence type="ECO:0000313" key="4">
    <source>
        <dbReference type="Proteomes" id="UP000236291"/>
    </source>
</evidence>
<evidence type="ECO:0000313" key="3">
    <source>
        <dbReference type="EMBL" id="PNX70023.1"/>
    </source>
</evidence>
<feature type="coiled-coil region" evidence="1">
    <location>
        <begin position="2"/>
        <end position="64"/>
    </location>
</feature>
<name>A0A2K3KUR0_TRIPR</name>
<evidence type="ECO:0000256" key="2">
    <source>
        <dbReference type="SAM" id="MobiDB-lite"/>
    </source>
</evidence>
<dbReference type="Proteomes" id="UP000236291">
    <property type="component" value="Unassembled WGS sequence"/>
</dbReference>
<reference evidence="3 4" key="2">
    <citation type="journal article" date="2017" name="Front. Plant Sci.">
        <title>Gene Classification and Mining of Molecular Markers Useful in Red Clover (Trifolium pratense) Breeding.</title>
        <authorList>
            <person name="Istvanek J."/>
            <person name="Dluhosova J."/>
            <person name="Dluhos P."/>
            <person name="Patkova L."/>
            <person name="Nedelnik J."/>
            <person name="Repkova J."/>
        </authorList>
    </citation>
    <scope>NUCLEOTIDE SEQUENCE [LARGE SCALE GENOMIC DNA]</scope>
    <source>
        <strain evidence="4">cv. Tatra</strain>
        <tissue evidence="3">Young leaves</tissue>
    </source>
</reference>
<dbReference type="EMBL" id="ASHM01110867">
    <property type="protein sequence ID" value="PNX70023.1"/>
    <property type="molecule type" value="Genomic_DNA"/>
</dbReference>
<comment type="caution">
    <text evidence="3">The sequence shown here is derived from an EMBL/GenBank/DDBJ whole genome shotgun (WGS) entry which is preliminary data.</text>
</comment>
<evidence type="ECO:0000256" key="1">
    <source>
        <dbReference type="SAM" id="Coils"/>
    </source>
</evidence>
<gene>
    <name evidence="3" type="ORF">L195_g057040</name>
</gene>
<dbReference type="AlphaFoldDB" id="A0A2K3KUR0"/>
<feature type="compositionally biased region" description="Basic and acidic residues" evidence="2">
    <location>
        <begin position="148"/>
        <end position="162"/>
    </location>
</feature>